<gene>
    <name evidence="1" type="ORF">EDD71_1462</name>
</gene>
<protein>
    <submittedName>
        <fullName evidence="1">Uncharacterized protein</fullName>
    </submittedName>
</protein>
<dbReference type="AlphaFoldDB" id="A0A4R7K4M9"/>
<sequence length="77" mass="8908">MLTINTLISWKTDDDNKKVERILWFEPQSNITYVIDINFNAFPFSRLLSDIEESIKQGIAFIEPDDAFGRIINEGSL</sequence>
<keyword evidence="2" id="KW-1185">Reference proteome</keyword>
<organism evidence="1 2">
    <name type="scientific">Fonticella tunisiensis</name>
    <dbReference type="NCBI Taxonomy" id="1096341"/>
    <lineage>
        <taxon>Bacteria</taxon>
        <taxon>Bacillati</taxon>
        <taxon>Bacillota</taxon>
        <taxon>Clostridia</taxon>
        <taxon>Eubacteriales</taxon>
        <taxon>Clostridiaceae</taxon>
        <taxon>Fonticella</taxon>
    </lineage>
</organism>
<evidence type="ECO:0000313" key="2">
    <source>
        <dbReference type="Proteomes" id="UP000295325"/>
    </source>
</evidence>
<reference evidence="1 2" key="1">
    <citation type="submission" date="2019-03" db="EMBL/GenBank/DDBJ databases">
        <title>Genomic Encyclopedia of Type Strains, Phase IV (KMG-IV): sequencing the most valuable type-strain genomes for metagenomic binning, comparative biology and taxonomic classification.</title>
        <authorList>
            <person name="Goeker M."/>
        </authorList>
    </citation>
    <scope>NUCLEOTIDE SEQUENCE [LARGE SCALE GENOMIC DNA]</scope>
    <source>
        <strain evidence="1 2">DSM 24455</strain>
    </source>
</reference>
<dbReference type="EMBL" id="SOAZ01000046">
    <property type="protein sequence ID" value="TDT45763.1"/>
    <property type="molecule type" value="Genomic_DNA"/>
</dbReference>
<dbReference type="RefSeq" id="WP_207669361.1">
    <property type="nucleotide sequence ID" value="NZ_SOAZ01000046.1"/>
</dbReference>
<comment type="caution">
    <text evidence="1">The sequence shown here is derived from an EMBL/GenBank/DDBJ whole genome shotgun (WGS) entry which is preliminary data.</text>
</comment>
<proteinExistence type="predicted"/>
<evidence type="ECO:0000313" key="1">
    <source>
        <dbReference type="EMBL" id="TDT45763.1"/>
    </source>
</evidence>
<accession>A0A4R7K4M9</accession>
<dbReference type="Proteomes" id="UP000295325">
    <property type="component" value="Unassembled WGS sequence"/>
</dbReference>
<name>A0A4R7K4M9_9CLOT</name>